<dbReference type="OrthoDB" id="432970at2759"/>
<dbReference type="SUPFAM" id="SSF144232">
    <property type="entry name" value="HIT/MYND zinc finger-like"/>
    <property type="match status" value="1"/>
</dbReference>
<dbReference type="Proteomes" id="UP000243217">
    <property type="component" value="Unassembled WGS sequence"/>
</dbReference>
<protein>
    <recommendedName>
        <fullName evidence="5">MYND-type domain-containing protein</fullName>
    </recommendedName>
</protein>
<dbReference type="Gene3D" id="1.25.10.10">
    <property type="entry name" value="Leucine-rich Repeat Variant"/>
    <property type="match status" value="1"/>
</dbReference>
<dbReference type="AlphaFoldDB" id="A0A1V9ZWE9"/>
<comment type="caution">
    <text evidence="6">The sequence shown here is derived from an EMBL/GenBank/DDBJ whole genome shotgun (WGS) entry which is preliminary data.</text>
</comment>
<dbReference type="Pfam" id="PF01753">
    <property type="entry name" value="zf-MYND"/>
    <property type="match status" value="1"/>
</dbReference>
<keyword evidence="3" id="KW-0862">Zinc</keyword>
<dbReference type="Gene3D" id="6.10.140.2220">
    <property type="match status" value="1"/>
</dbReference>
<keyword evidence="7" id="KW-1185">Reference proteome</keyword>
<evidence type="ECO:0000256" key="1">
    <source>
        <dbReference type="ARBA" id="ARBA00022723"/>
    </source>
</evidence>
<keyword evidence="1" id="KW-0479">Metal-binding</keyword>
<proteinExistence type="predicted"/>
<name>A0A1V9ZWE9_9STRA</name>
<evidence type="ECO:0000313" key="6">
    <source>
        <dbReference type="EMBL" id="OQS02334.1"/>
    </source>
</evidence>
<feature type="domain" description="MYND-type" evidence="5">
    <location>
        <begin position="112"/>
        <end position="150"/>
    </location>
</feature>
<dbReference type="EMBL" id="JNBS01001149">
    <property type="protein sequence ID" value="OQS02334.1"/>
    <property type="molecule type" value="Genomic_DNA"/>
</dbReference>
<keyword evidence="2 4" id="KW-0863">Zinc-finger</keyword>
<dbReference type="InterPro" id="IPR016024">
    <property type="entry name" value="ARM-type_fold"/>
</dbReference>
<evidence type="ECO:0000313" key="7">
    <source>
        <dbReference type="Proteomes" id="UP000243217"/>
    </source>
</evidence>
<dbReference type="InterPro" id="IPR002893">
    <property type="entry name" value="Znf_MYND"/>
</dbReference>
<dbReference type="PROSITE" id="PS50865">
    <property type="entry name" value="ZF_MYND_2"/>
    <property type="match status" value="1"/>
</dbReference>
<sequence>METLECSECHMRLEKRRSFRETQWENPRPMCNACASSRAWKMFAADMAACPNAHVIHNHQEPERREAVESVMEQKETPLTQWEKDAAKKLRGELAEEKDDGVWKWKSYPEWCSGCEKPVRKALRCSQCRKVYFCSTSCQKSAWNKHKIDCCQKKKNSNTSDWNDTMNEIRSNDYVVCWKALTRLQTQLSDGVALKISVVENFVANNGVECFLELLKKMDESQEHHETIWQILLLLTRFTEASPSLVFILRAHGTVAILINLLATNSDFRIRASAVATLGTMLAASRDIAKTYSDLDILPSILALFCDEDYGAGRLSNDIELVTCLQATAILLQLIEASEYGNVIEEICSFRMTIDGQTITAADMFVHLLHKRRIIYSVSAETGMPVGHHLYLNILNLVGLLVHGDSKSHELFVAADFFPLWIDHVSMVLRDNGQLITSYKWHQICQWLADLMSKQFIRSNSSEMELKTQSMEVFDRLIGHVTPFLRNSQWYQSLPNLVPLSAKVFAFAVSIYVESNDNTSYRVCLTSLDLFLCSSLPPFEMDDKKREDHIHNYVEIIWTTLDNVLQQCLAAVASKKALEPLYLLAAETIKCVGLISHYGQCMPIPPNTFIPQTIAALFVYPDTPLDTQRVGMAAIASSGNAVHFTLDECKAIQGMLSTKFTSNKDDEAFQSVLDAFMEIINKNEDIAVLDSSHPTAMDV</sequence>
<evidence type="ECO:0000256" key="2">
    <source>
        <dbReference type="ARBA" id="ARBA00022771"/>
    </source>
</evidence>
<dbReference type="SUPFAM" id="SSF48371">
    <property type="entry name" value="ARM repeat"/>
    <property type="match status" value="1"/>
</dbReference>
<reference evidence="6 7" key="1">
    <citation type="journal article" date="2014" name="Genome Biol. Evol.">
        <title>The secreted proteins of Achlya hypogyna and Thraustotheca clavata identify the ancestral oomycete secretome and reveal gene acquisitions by horizontal gene transfer.</title>
        <authorList>
            <person name="Misner I."/>
            <person name="Blouin N."/>
            <person name="Leonard G."/>
            <person name="Richards T.A."/>
            <person name="Lane C.E."/>
        </authorList>
    </citation>
    <scope>NUCLEOTIDE SEQUENCE [LARGE SCALE GENOMIC DNA]</scope>
    <source>
        <strain evidence="6 7">ATCC 34112</strain>
    </source>
</reference>
<evidence type="ECO:0000256" key="3">
    <source>
        <dbReference type="ARBA" id="ARBA00022833"/>
    </source>
</evidence>
<dbReference type="GO" id="GO:0008270">
    <property type="term" value="F:zinc ion binding"/>
    <property type="evidence" value="ECO:0007669"/>
    <property type="project" value="UniProtKB-KW"/>
</dbReference>
<evidence type="ECO:0000256" key="4">
    <source>
        <dbReference type="PROSITE-ProRule" id="PRU00134"/>
    </source>
</evidence>
<evidence type="ECO:0000259" key="5">
    <source>
        <dbReference type="PROSITE" id="PS50865"/>
    </source>
</evidence>
<gene>
    <name evidence="6" type="ORF">THRCLA_05281</name>
</gene>
<accession>A0A1V9ZWE9</accession>
<organism evidence="6 7">
    <name type="scientific">Thraustotheca clavata</name>
    <dbReference type="NCBI Taxonomy" id="74557"/>
    <lineage>
        <taxon>Eukaryota</taxon>
        <taxon>Sar</taxon>
        <taxon>Stramenopiles</taxon>
        <taxon>Oomycota</taxon>
        <taxon>Saprolegniomycetes</taxon>
        <taxon>Saprolegniales</taxon>
        <taxon>Achlyaceae</taxon>
        <taxon>Thraustotheca</taxon>
    </lineage>
</organism>
<dbReference type="InterPro" id="IPR011989">
    <property type="entry name" value="ARM-like"/>
</dbReference>